<protein>
    <recommendedName>
        <fullName evidence="3">PKD domain-containing protein</fullName>
    </recommendedName>
</protein>
<evidence type="ECO:0000313" key="4">
    <source>
        <dbReference type="EMBL" id="PQJ82137.1"/>
    </source>
</evidence>
<feature type="domain" description="PKD" evidence="3">
    <location>
        <begin position="366"/>
        <end position="399"/>
    </location>
</feature>
<evidence type="ECO:0000313" key="5">
    <source>
        <dbReference type="Proteomes" id="UP000239068"/>
    </source>
</evidence>
<dbReference type="Gene3D" id="2.60.40.10">
    <property type="entry name" value="Immunoglobulins"/>
    <property type="match status" value="1"/>
</dbReference>
<dbReference type="InterPro" id="IPR026444">
    <property type="entry name" value="Secre_tail"/>
</dbReference>
<dbReference type="Pfam" id="PF03382">
    <property type="entry name" value="DUF285"/>
    <property type="match status" value="2"/>
</dbReference>
<evidence type="ECO:0000256" key="2">
    <source>
        <dbReference type="SAM" id="SignalP"/>
    </source>
</evidence>
<gene>
    <name evidence="4" type="ORF">BTO16_05925</name>
</gene>
<dbReference type="InterPro" id="IPR013783">
    <property type="entry name" value="Ig-like_fold"/>
</dbReference>
<evidence type="ECO:0000259" key="3">
    <source>
        <dbReference type="PROSITE" id="PS50093"/>
    </source>
</evidence>
<evidence type="ECO:0000256" key="1">
    <source>
        <dbReference type="ARBA" id="ARBA00022729"/>
    </source>
</evidence>
<organism evidence="4 5">
    <name type="scientific">Polaribacter glomeratus</name>
    <dbReference type="NCBI Taxonomy" id="102"/>
    <lineage>
        <taxon>Bacteria</taxon>
        <taxon>Pseudomonadati</taxon>
        <taxon>Bacteroidota</taxon>
        <taxon>Flavobacteriia</taxon>
        <taxon>Flavobacteriales</taxon>
        <taxon>Flavobacteriaceae</taxon>
    </lineage>
</organism>
<feature type="domain" description="PKD" evidence="3">
    <location>
        <begin position="81"/>
        <end position="113"/>
    </location>
</feature>
<dbReference type="EMBL" id="MSCM01000001">
    <property type="protein sequence ID" value="PQJ82137.1"/>
    <property type="molecule type" value="Genomic_DNA"/>
</dbReference>
<keyword evidence="5" id="KW-1185">Reference proteome</keyword>
<dbReference type="PROSITE" id="PS50093">
    <property type="entry name" value="PKD"/>
    <property type="match status" value="2"/>
</dbReference>
<dbReference type="InterPro" id="IPR000601">
    <property type="entry name" value="PKD_dom"/>
</dbReference>
<dbReference type="SUPFAM" id="SSF141571">
    <property type="entry name" value="Pentapeptide repeat-like"/>
    <property type="match status" value="1"/>
</dbReference>
<dbReference type="InterPro" id="IPR011889">
    <property type="entry name" value="Liste_lipo_26"/>
</dbReference>
<dbReference type="SUPFAM" id="SSF49299">
    <property type="entry name" value="PKD domain"/>
    <property type="match status" value="1"/>
</dbReference>
<dbReference type="OrthoDB" id="9813840at2"/>
<feature type="signal peptide" evidence="2">
    <location>
        <begin position="1"/>
        <end position="21"/>
    </location>
</feature>
<proteinExistence type="predicted"/>
<dbReference type="AlphaFoldDB" id="A0A2S7WX63"/>
<accession>A0A2S7WX63</accession>
<dbReference type="NCBIfam" id="TIGR02167">
    <property type="entry name" value="Liste_lipo_26"/>
    <property type="match status" value="6"/>
</dbReference>
<dbReference type="Proteomes" id="UP000239068">
    <property type="component" value="Unassembled WGS sequence"/>
</dbReference>
<dbReference type="InterPro" id="IPR035986">
    <property type="entry name" value="PKD_dom_sf"/>
</dbReference>
<comment type="caution">
    <text evidence="4">The sequence shown here is derived from an EMBL/GenBank/DDBJ whole genome shotgun (WGS) entry which is preliminary data.</text>
</comment>
<keyword evidence="1 2" id="KW-0732">Signal</keyword>
<sequence>MKRILQLLFLVAILINSTLNAKTTVSKTLSFTKENKFYHLESESIKIDEAKETSILIALPFITNWETTSPNEVVKIPLSGSYTIDWGDGTTESLTNTAEHTYTAVGSYDVSINGAATKIDFKSVPHSKDKIKDIKQWGGTVWEANLSFAFQACTKLNSTATDAPNLNNVTNMEGMFNAASAFNGDLSSWDVSNVTNMNGMFYDAFLFNSDISSWNVGSVTSMSAMFYGASTFNSDIFSWDVSSVTNMPFMFFKATVFNQDISSWDFSAVTNLFLFLEDATSVSTRNYDKLLRAWDAIALSLPSDVNIGNVSTLKHCTGAKAKATLEGKKNWTINDAGLDCTTSSAFITTWETTTANETINIPMSGTYSIDWGDGTIESITGTATHSYASAATYTVSIGVGATRINFSSITDSKDKIKTVTQWGDITWGTDLSNAFKYCTQLNITASDAPDLSNTTNLSFMFMGASTLNANLNSWDVSNVNTMHYMFHTASMFNGDISEWNVSNVTNMTSMFGNAFVFNQDISFWNVSSVTSMQAMFRGASVFDADVSAWNVSNVTNMQNMFRHAGAFNANLNSWVVSNVTDMGYMFRYANAFNGDVSSWNVSNVTNMKHMFIRAIVFNQDISSWNVSSVNNMNNMFRDAYAFDADVSAWNVSNVTNMQSVFRNARAFNANLSDWDFSTAVTSLDFFLDGTTSLSTINYDNLLIAWAASAASLPANQNLGDLSSLKHCAGADAKIALEAKGWTIGDGGLSTNCNTWSGATDTNWATTTNWSSGATPSAANAVVIPNTTKKPVIDANTIALSKDLTILKEATLTVNSPGGLTISGNLNQNGTFTINSGGSLKVNGTSTGTVIYNRNLSTTNWYLVASPFAGETIEKLRTNNSLAPGSDTNIGLASYNNTLNSNRWIYQNTSSTGNINVGQGYSVKLATAGNLSFSGTLNTVSKISTITQASSNFNLVGNPFTAYLNLGDFFADNVTDGILSEASAWFWDQSSREYETKTSGVDGNFEIAPAQAFFLNAGSASTNTTFDIADITHQKTDNFQKQADTRPQIKLFVKEGKNTKYTRVFYIEGTTTSFDNGYDGTIFGNSNNSFQLYTQLVANNSGQKLGVQVLPNSDYENMLIPLGLKADAGKKVTFSSKSLNLPNGIKLFLEDKEMNTFTRLDQVGTNYSFTPKITLNGTGRFYLHTSNGALSVNETSVLKNITVYNLNPDTLRITGLPIGKSSIKLFNLLGKHVLNTSFMSNGSYNATLPKRTAGVYIIQIENEASKLIKKIILE</sequence>
<dbReference type="InterPro" id="IPR005046">
    <property type="entry name" value="DUF285"/>
</dbReference>
<dbReference type="NCBIfam" id="TIGR04183">
    <property type="entry name" value="Por_Secre_tail"/>
    <property type="match status" value="1"/>
</dbReference>
<name>A0A2S7WX63_9FLAO</name>
<dbReference type="RefSeq" id="WP_105020708.1">
    <property type="nucleotide sequence ID" value="NZ_MSCM01000001.1"/>
</dbReference>
<feature type="chain" id="PRO_5015671096" description="PKD domain-containing protein" evidence="2">
    <location>
        <begin position="22"/>
        <end position="1273"/>
    </location>
</feature>
<reference evidence="4 5" key="1">
    <citation type="submission" date="2016-12" db="EMBL/GenBank/DDBJ databases">
        <title>Trade-off between light-utilization and light-protection in marine flavobacteria.</title>
        <authorList>
            <person name="Kumagai Y."/>
            <person name="Yoshizawa S."/>
            <person name="Kogure K."/>
            <person name="Iwasaki W."/>
        </authorList>
    </citation>
    <scope>NUCLEOTIDE SEQUENCE [LARGE SCALE GENOMIC DNA]</scope>
    <source>
        <strain evidence="4 5">ATCC 43844</strain>
    </source>
</reference>